<name>A0A1H8DFQ7_9BACL</name>
<organism evidence="1 2">
    <name type="scientific">Lihuaxuella thermophila</name>
    <dbReference type="NCBI Taxonomy" id="1173111"/>
    <lineage>
        <taxon>Bacteria</taxon>
        <taxon>Bacillati</taxon>
        <taxon>Bacillota</taxon>
        <taxon>Bacilli</taxon>
        <taxon>Bacillales</taxon>
        <taxon>Thermoactinomycetaceae</taxon>
        <taxon>Lihuaxuella</taxon>
    </lineage>
</organism>
<gene>
    <name evidence="1" type="ORF">SAMN05444955_105161</name>
</gene>
<proteinExistence type="predicted"/>
<dbReference type="EMBL" id="FOCQ01000005">
    <property type="protein sequence ID" value="SEN06133.1"/>
    <property type="molecule type" value="Genomic_DNA"/>
</dbReference>
<dbReference type="Proteomes" id="UP000199695">
    <property type="component" value="Unassembled WGS sequence"/>
</dbReference>
<evidence type="ECO:0000313" key="2">
    <source>
        <dbReference type="Proteomes" id="UP000199695"/>
    </source>
</evidence>
<dbReference type="STRING" id="1173111.SAMN05444955_105161"/>
<keyword evidence="2" id="KW-1185">Reference proteome</keyword>
<dbReference type="AlphaFoldDB" id="A0A1H8DFQ7"/>
<reference evidence="1 2" key="1">
    <citation type="submission" date="2016-10" db="EMBL/GenBank/DDBJ databases">
        <authorList>
            <person name="de Groot N.N."/>
        </authorList>
    </citation>
    <scope>NUCLEOTIDE SEQUENCE [LARGE SCALE GENOMIC DNA]</scope>
    <source>
        <strain evidence="1 2">DSM 46701</strain>
    </source>
</reference>
<sequence length="44" mass="5005">MLIDFKIQMIMPRTSRIKVCPACRTLVTARQILRDTQLCLANAA</sequence>
<evidence type="ECO:0000313" key="1">
    <source>
        <dbReference type="EMBL" id="SEN06133.1"/>
    </source>
</evidence>
<accession>A0A1H8DFQ7</accession>
<protein>
    <submittedName>
        <fullName evidence="1">Uncharacterized protein</fullName>
    </submittedName>
</protein>